<evidence type="ECO:0000256" key="1">
    <source>
        <dbReference type="ARBA" id="ARBA00004236"/>
    </source>
</evidence>
<dbReference type="GO" id="GO:0031460">
    <property type="term" value="P:glycine betaine transport"/>
    <property type="evidence" value="ECO:0007669"/>
    <property type="project" value="TreeGrafter"/>
</dbReference>
<dbReference type="GO" id="GO:0015226">
    <property type="term" value="F:carnitine transmembrane transporter activity"/>
    <property type="evidence" value="ECO:0007669"/>
    <property type="project" value="TreeGrafter"/>
</dbReference>
<evidence type="ECO:0000256" key="4">
    <source>
        <dbReference type="ARBA" id="ARBA00023136"/>
    </source>
</evidence>
<comment type="subcellular location">
    <subcellularLocation>
        <location evidence="1">Cell membrane</location>
    </subcellularLocation>
</comment>
<dbReference type="GO" id="GO:0005886">
    <property type="term" value="C:plasma membrane"/>
    <property type="evidence" value="ECO:0007669"/>
    <property type="project" value="UniProtKB-SubCell"/>
</dbReference>
<organism evidence="6">
    <name type="scientific">uncultured organism</name>
    <dbReference type="NCBI Taxonomy" id="155900"/>
    <lineage>
        <taxon>unclassified sequences</taxon>
        <taxon>environmental samples</taxon>
    </lineage>
</organism>
<dbReference type="CDD" id="cd13639">
    <property type="entry name" value="PBP2_OpuAC_like"/>
    <property type="match status" value="1"/>
</dbReference>
<dbReference type="Gene3D" id="3.40.190.10">
    <property type="entry name" value="Periplasmic binding protein-like II"/>
    <property type="match status" value="1"/>
</dbReference>
<reference evidence="6" key="1">
    <citation type="submission" date="2019-06" db="EMBL/GenBank/DDBJ databases">
        <authorList>
            <person name="Murdoch R.W."/>
            <person name="Fathepure B."/>
        </authorList>
    </citation>
    <scope>NUCLEOTIDE SEQUENCE</scope>
</reference>
<keyword evidence="4" id="KW-0472">Membrane</keyword>
<feature type="domain" description="ABC-type glycine betaine transport system substrate-binding" evidence="5">
    <location>
        <begin position="28"/>
        <end position="275"/>
    </location>
</feature>
<evidence type="ECO:0000313" key="6">
    <source>
        <dbReference type="EMBL" id="QEA07165.1"/>
    </source>
</evidence>
<dbReference type="GO" id="GO:0015871">
    <property type="term" value="P:choline transport"/>
    <property type="evidence" value="ECO:0007669"/>
    <property type="project" value="TreeGrafter"/>
</dbReference>
<dbReference type="InterPro" id="IPR007210">
    <property type="entry name" value="ABC_Gly_betaine_transp_sub-bd"/>
</dbReference>
<dbReference type="AlphaFoldDB" id="A0A5B8RJB9"/>
<gene>
    <name evidence="6" type="ORF">KBTEX_03510</name>
</gene>
<dbReference type="Gene3D" id="3.40.190.100">
    <property type="entry name" value="Glycine betaine-binding periplasmic protein, domain 2"/>
    <property type="match status" value="1"/>
</dbReference>
<keyword evidence="2" id="KW-0813">Transport</keyword>
<dbReference type="SUPFAM" id="SSF53850">
    <property type="entry name" value="Periplasmic binding protein-like II"/>
    <property type="match status" value="1"/>
</dbReference>
<dbReference type="Pfam" id="PF04069">
    <property type="entry name" value="OpuAC"/>
    <property type="match status" value="1"/>
</dbReference>
<evidence type="ECO:0000259" key="5">
    <source>
        <dbReference type="Pfam" id="PF04069"/>
    </source>
</evidence>
<evidence type="ECO:0000256" key="3">
    <source>
        <dbReference type="ARBA" id="ARBA00022475"/>
    </source>
</evidence>
<sequence>MWKRLAGIAAATAMAAGIAAPATAADEPVTIGWAAWSSNEMTTKIIAHVLEEKMDQDVELVQTDIAPLYQGVANGDVDVMTVVWLPSTHSDYMDKVRDDVVNLGFIYDHAKLGWVVPSYVPEDKIDSIDDLSDPEVRDKLDGTITGIDPGAGLTRLSKKAIKDYGLDDYNLQLSSGAGMTAALKRAIDRKEWIVATGWSPHWMFGAFDIRYIDDPKGVLGSYERVHKIARKGFYQDNPEVASMLARVWMPIDDLQSAMYEARQTSYEEAAAKYVENHPKRVNYWITGRME</sequence>
<evidence type="ECO:0000256" key="2">
    <source>
        <dbReference type="ARBA" id="ARBA00022448"/>
    </source>
</evidence>
<dbReference type="GO" id="GO:0005275">
    <property type="term" value="F:amine transmembrane transporter activity"/>
    <property type="evidence" value="ECO:0007669"/>
    <property type="project" value="TreeGrafter"/>
</dbReference>
<accession>A0A5B8RJB9</accession>
<proteinExistence type="predicted"/>
<dbReference type="PANTHER" id="PTHR47737:SF1">
    <property type="entry name" value="GLYCINE BETAINE_PROLINE BETAINE TRANSPORT SYSTEM PERMEASE PROTEIN PROW"/>
    <property type="match status" value="1"/>
</dbReference>
<protein>
    <recommendedName>
        <fullName evidence="5">ABC-type glycine betaine transport system substrate-binding domain-containing protein</fullName>
    </recommendedName>
</protein>
<dbReference type="PANTHER" id="PTHR47737">
    <property type="entry name" value="GLYCINE BETAINE/PROLINE BETAINE TRANSPORT SYSTEM PERMEASE PROTEIN PROW"/>
    <property type="match status" value="1"/>
</dbReference>
<name>A0A5B8RJB9_9ZZZZ</name>
<keyword evidence="3" id="KW-1003">Cell membrane</keyword>
<dbReference type="EMBL" id="MN079209">
    <property type="protein sequence ID" value="QEA07165.1"/>
    <property type="molecule type" value="Genomic_DNA"/>
</dbReference>